<evidence type="ECO:0000256" key="4">
    <source>
        <dbReference type="ARBA" id="ARBA00023134"/>
    </source>
</evidence>
<dbReference type="SUPFAM" id="SSF52540">
    <property type="entry name" value="P-loop containing nucleoside triphosphate hydrolases"/>
    <property type="match status" value="1"/>
</dbReference>
<dbReference type="GO" id="GO:0003924">
    <property type="term" value="F:GTPase activity"/>
    <property type="evidence" value="ECO:0007669"/>
    <property type="project" value="InterPro"/>
</dbReference>
<evidence type="ECO:0000256" key="2">
    <source>
        <dbReference type="ARBA" id="ARBA00022741"/>
    </source>
</evidence>
<feature type="binding site" evidence="7">
    <location>
        <position position="176"/>
    </location>
    <ligand>
        <name>Mg(2+)</name>
        <dbReference type="ChEBI" id="CHEBI:18420"/>
    </ligand>
</feature>
<dbReference type="FunFam" id="3.40.50.300:FF:000563">
    <property type="entry name" value="Guanine nucleotide-binding protein alpha subunit"/>
    <property type="match status" value="1"/>
</dbReference>
<dbReference type="OrthoDB" id="5817230at2759"/>
<dbReference type="GO" id="GO:0001664">
    <property type="term" value="F:G protein-coupled receptor binding"/>
    <property type="evidence" value="ECO:0007669"/>
    <property type="project" value="TreeGrafter"/>
</dbReference>
<feature type="binding site" evidence="6">
    <location>
        <begin position="195"/>
        <end position="199"/>
    </location>
    <ligand>
        <name>GTP</name>
        <dbReference type="ChEBI" id="CHEBI:37565"/>
    </ligand>
</feature>
<dbReference type="Pfam" id="PF00503">
    <property type="entry name" value="G-alpha"/>
    <property type="match status" value="1"/>
</dbReference>
<feature type="binding site" evidence="7">
    <location>
        <position position="45"/>
    </location>
    <ligand>
        <name>Mg(2+)</name>
        <dbReference type="ChEBI" id="CHEBI:18420"/>
    </ligand>
</feature>
<dbReference type="InterPro" id="IPR027417">
    <property type="entry name" value="P-loop_NTPase"/>
</dbReference>
<feature type="binding site" evidence="6">
    <location>
        <begin position="170"/>
        <end position="176"/>
    </location>
    <ligand>
        <name>GTP</name>
        <dbReference type="ChEBI" id="CHEBI:37565"/>
    </ligand>
</feature>
<keyword evidence="5" id="KW-0807">Transducer</keyword>
<dbReference type="Gene3D" id="3.40.50.300">
    <property type="entry name" value="P-loop containing nucleotide triphosphate hydrolases"/>
    <property type="match status" value="1"/>
</dbReference>
<evidence type="ECO:0000313" key="8">
    <source>
        <dbReference type="EMBL" id="KAJ5069128.1"/>
    </source>
</evidence>
<dbReference type="GO" id="GO:0005834">
    <property type="term" value="C:heterotrimeric G-protein complex"/>
    <property type="evidence" value="ECO:0007669"/>
    <property type="project" value="TreeGrafter"/>
</dbReference>
<dbReference type="GO" id="GO:0005525">
    <property type="term" value="F:GTP binding"/>
    <property type="evidence" value="ECO:0007669"/>
    <property type="project" value="UniProtKB-KW"/>
</dbReference>
<dbReference type="PANTHER" id="PTHR10218:SF302">
    <property type="entry name" value="GUANINE NUCLEOTIDE-BINDING PROTEIN ALPHA-5 SUBUNIT"/>
    <property type="match status" value="1"/>
</dbReference>
<keyword evidence="1 7" id="KW-0479">Metal-binding</keyword>
<proteinExistence type="predicted"/>
<dbReference type="GO" id="GO:0005737">
    <property type="term" value="C:cytoplasm"/>
    <property type="evidence" value="ECO:0007669"/>
    <property type="project" value="TreeGrafter"/>
</dbReference>
<dbReference type="EMBL" id="JAPDFW010000108">
    <property type="protein sequence ID" value="KAJ5069128.1"/>
    <property type="molecule type" value="Genomic_DNA"/>
</dbReference>
<keyword evidence="4 6" id="KW-0342">GTP-binding</keyword>
<dbReference type="SUPFAM" id="SSF47895">
    <property type="entry name" value="Transducin (alpha subunit), insertion domain"/>
    <property type="match status" value="1"/>
</dbReference>
<dbReference type="GO" id="GO:0046872">
    <property type="term" value="F:metal ion binding"/>
    <property type="evidence" value="ECO:0007669"/>
    <property type="project" value="UniProtKB-KW"/>
</dbReference>
<feature type="binding site" evidence="6">
    <location>
        <begin position="264"/>
        <end position="267"/>
    </location>
    <ligand>
        <name>GTP</name>
        <dbReference type="ChEBI" id="CHEBI:37565"/>
    </ligand>
</feature>
<dbReference type="PRINTS" id="PR00318">
    <property type="entry name" value="GPROTEINA"/>
</dbReference>
<name>A0A9Q0LCP2_ANAIG</name>
<gene>
    <name evidence="8" type="ORF">M0811_11884</name>
</gene>
<reference evidence="8" key="1">
    <citation type="submission" date="2022-10" db="EMBL/GenBank/DDBJ databases">
        <title>Novel sulphate-reducing endosymbionts in the free-living metamonad Anaeramoeba.</title>
        <authorList>
            <person name="Jerlstrom-Hultqvist J."/>
            <person name="Cepicka I."/>
            <person name="Gallot-Lavallee L."/>
            <person name="Salas-Leiva D."/>
            <person name="Curtis B.A."/>
            <person name="Zahonova K."/>
            <person name="Pipaliya S."/>
            <person name="Dacks J."/>
            <person name="Roger A.J."/>
        </authorList>
    </citation>
    <scope>NUCLEOTIDE SEQUENCE</scope>
    <source>
        <strain evidence="8">BMAN</strain>
    </source>
</reference>
<dbReference type="GO" id="GO:0007188">
    <property type="term" value="P:adenylate cyclase-modulating G protein-coupled receptor signaling pathway"/>
    <property type="evidence" value="ECO:0007669"/>
    <property type="project" value="TreeGrafter"/>
</dbReference>
<dbReference type="GO" id="GO:0031683">
    <property type="term" value="F:G-protein beta/gamma-subunit complex binding"/>
    <property type="evidence" value="ECO:0007669"/>
    <property type="project" value="InterPro"/>
</dbReference>
<evidence type="ECO:0000256" key="7">
    <source>
        <dbReference type="PIRSR" id="PIRSR601019-2"/>
    </source>
</evidence>
<feature type="binding site" evidence="6">
    <location>
        <position position="320"/>
    </location>
    <ligand>
        <name>GTP</name>
        <dbReference type="ChEBI" id="CHEBI:37565"/>
    </ligand>
</feature>
<dbReference type="SMART" id="SM00275">
    <property type="entry name" value="G_alpha"/>
    <property type="match status" value="1"/>
</dbReference>
<dbReference type="InterPro" id="IPR011025">
    <property type="entry name" value="GproteinA_insert"/>
</dbReference>
<evidence type="ECO:0000256" key="6">
    <source>
        <dbReference type="PIRSR" id="PIRSR601019-1"/>
    </source>
</evidence>
<dbReference type="FunFam" id="3.40.50.300:FF:000692">
    <property type="entry name" value="Guanine nucleotide-binding protein subunit alpha"/>
    <property type="match status" value="1"/>
</dbReference>
<evidence type="ECO:0000313" key="9">
    <source>
        <dbReference type="Proteomes" id="UP001149090"/>
    </source>
</evidence>
<dbReference type="PANTHER" id="PTHR10218">
    <property type="entry name" value="GTP-BINDING PROTEIN ALPHA SUBUNIT"/>
    <property type="match status" value="1"/>
</dbReference>
<keyword evidence="3 7" id="KW-0460">Magnesium</keyword>
<dbReference type="Proteomes" id="UP001149090">
    <property type="component" value="Unassembled WGS sequence"/>
</dbReference>
<evidence type="ECO:0000256" key="3">
    <source>
        <dbReference type="ARBA" id="ARBA00022842"/>
    </source>
</evidence>
<organism evidence="8 9">
    <name type="scientific">Anaeramoeba ignava</name>
    <name type="common">Anaerobic marine amoeba</name>
    <dbReference type="NCBI Taxonomy" id="1746090"/>
    <lineage>
        <taxon>Eukaryota</taxon>
        <taxon>Metamonada</taxon>
        <taxon>Anaeramoebidae</taxon>
        <taxon>Anaeramoeba</taxon>
    </lineage>
</organism>
<dbReference type="AlphaFoldDB" id="A0A9Q0LCP2"/>
<accession>A0A9Q0LCP2</accession>
<keyword evidence="2 6" id="KW-0547">Nucleotide-binding</keyword>
<dbReference type="InterPro" id="IPR001019">
    <property type="entry name" value="Gprotein_alpha_su"/>
</dbReference>
<keyword evidence="9" id="KW-1185">Reference proteome</keyword>
<dbReference type="CDD" id="cd00066">
    <property type="entry name" value="G-alpha"/>
    <property type="match status" value="1"/>
</dbReference>
<evidence type="ECO:0000256" key="5">
    <source>
        <dbReference type="ARBA" id="ARBA00023224"/>
    </source>
</evidence>
<comment type="caution">
    <text evidence="8">The sequence shown here is derived from an EMBL/GenBank/DDBJ whole genome shotgun (WGS) entry which is preliminary data.</text>
</comment>
<sequence length="344" mass="39661">MGNCGGSEKQEARTKRIDEQLKSQRPKLDNEIKILLLGAGDSGKSTVMKQMKIIHGKGFTDTEKKEFIDAIYENLIINAKALVHAVSRFGLEFLEENEQKVSRFEKLAPHASSFSSEIAQDMMDLWKDPAIKSAYTRSSEFQLNNSAEYFFGRIPDIISSGYVPSVDDILRVRIKTTGINVSRFEVDSVEFQMVDVGGQRNERKKWIHCFQNVTSAIFCVGTSEYDQGLYEDQSENRMIEALNLFAEICNCKWFENTEMILFFNKDDLFREKIKTVSLKTCFDDYDQGLDYEEAKTFLTRKFKSVCNNQSKRIYEHFTTATNTKNIEYVFSDIKDILLSNIKHI</sequence>
<dbReference type="OMA" id="FMAIQAM"/>
<evidence type="ECO:0000256" key="1">
    <source>
        <dbReference type="ARBA" id="ARBA00022723"/>
    </source>
</evidence>
<dbReference type="PROSITE" id="PS51882">
    <property type="entry name" value="G_ALPHA"/>
    <property type="match status" value="1"/>
</dbReference>
<protein>
    <submittedName>
        <fullName evidence="8">G protein alpha i subunit</fullName>
    </submittedName>
</protein>
<dbReference type="Gene3D" id="1.10.400.10">
    <property type="entry name" value="GI Alpha 1, domain 2-like"/>
    <property type="match status" value="1"/>
</dbReference>